<evidence type="ECO:0000256" key="1">
    <source>
        <dbReference type="SAM" id="MobiDB-lite"/>
    </source>
</evidence>
<proteinExistence type="predicted"/>
<sequence>MPSRYVAPFLIGLCLLSTGCTEAPDPDATSASESETAQEQVPASIALDEAYLTSDRWDQDEAEFAFYEATRTHTPYDEADEHSFMVGSFTVKHRYDPDAQTKATGEADGVSAFKSAHFYRFESGSYEYRRSYVSNVRQRTLRPMKQSFTSFDWCSNQYRELAISDDDAVDYWMRSDDYGNDTGSFGYQTGGYTTAQMPLLIRSLDTDDRTEHLFYRMTADGNYVRSQAAFIRTDSVTVPAGTYPAERITVTYEEPVPSMIAEHDVTRATYWRHTGTDRRLLRIQEQDDDASYTMDLVEHLWSAYWSENLWDQVERVSERP</sequence>
<keyword evidence="3" id="KW-1185">Reference proteome</keyword>
<feature type="region of interest" description="Disordered" evidence="1">
    <location>
        <begin position="24"/>
        <end position="44"/>
    </location>
</feature>
<dbReference type="AlphaFoldDB" id="A0A2H3NYK4"/>
<gene>
    <name evidence="2" type="ORF">CRI93_11520</name>
</gene>
<feature type="compositionally biased region" description="Polar residues" evidence="1">
    <location>
        <begin position="29"/>
        <end position="41"/>
    </location>
</feature>
<organism evidence="2 3">
    <name type="scientific">Longimonas halophila</name>
    <dbReference type="NCBI Taxonomy" id="1469170"/>
    <lineage>
        <taxon>Bacteria</taxon>
        <taxon>Pseudomonadati</taxon>
        <taxon>Rhodothermota</taxon>
        <taxon>Rhodothermia</taxon>
        <taxon>Rhodothermales</taxon>
        <taxon>Salisaetaceae</taxon>
        <taxon>Longimonas</taxon>
    </lineage>
</organism>
<protein>
    <submittedName>
        <fullName evidence="2">Uncharacterized protein</fullName>
    </submittedName>
</protein>
<evidence type="ECO:0000313" key="3">
    <source>
        <dbReference type="Proteomes" id="UP000221024"/>
    </source>
</evidence>
<reference evidence="2 3" key="1">
    <citation type="submission" date="2017-10" db="EMBL/GenBank/DDBJ databases">
        <title>Draft genome of Longimonas halophila.</title>
        <authorList>
            <person name="Goh K.M."/>
            <person name="Shamsir M.S."/>
            <person name="Lim S.W."/>
        </authorList>
    </citation>
    <scope>NUCLEOTIDE SEQUENCE [LARGE SCALE GENOMIC DNA]</scope>
    <source>
        <strain evidence="2 3">KCTC 42399</strain>
    </source>
</reference>
<dbReference type="PROSITE" id="PS51257">
    <property type="entry name" value="PROKAR_LIPOPROTEIN"/>
    <property type="match status" value="1"/>
</dbReference>
<name>A0A2H3NYK4_9BACT</name>
<accession>A0A2H3NYK4</accession>
<dbReference type="EMBL" id="PDEP01000011">
    <property type="protein sequence ID" value="PEN05729.1"/>
    <property type="molecule type" value="Genomic_DNA"/>
</dbReference>
<dbReference type="Proteomes" id="UP000221024">
    <property type="component" value="Unassembled WGS sequence"/>
</dbReference>
<dbReference type="RefSeq" id="WP_098062791.1">
    <property type="nucleotide sequence ID" value="NZ_PDEP01000011.1"/>
</dbReference>
<dbReference type="OrthoDB" id="5496093at2"/>
<evidence type="ECO:0000313" key="2">
    <source>
        <dbReference type="EMBL" id="PEN05729.1"/>
    </source>
</evidence>
<comment type="caution">
    <text evidence="2">The sequence shown here is derived from an EMBL/GenBank/DDBJ whole genome shotgun (WGS) entry which is preliminary data.</text>
</comment>